<dbReference type="Pfam" id="PF06508">
    <property type="entry name" value="QueC"/>
    <property type="match status" value="1"/>
</dbReference>
<keyword evidence="2" id="KW-0436">Ligase</keyword>
<keyword evidence="1" id="KW-0671">Queuosine biosynthesis</keyword>
<dbReference type="Gene3D" id="3.40.50.620">
    <property type="entry name" value="HUPs"/>
    <property type="match status" value="1"/>
</dbReference>
<reference evidence="2 3" key="1">
    <citation type="submission" date="2023-12" db="EMBL/GenBank/DDBJ databases">
        <title>the genome sequence of Hyalangium sp. s54d21.</title>
        <authorList>
            <person name="Zhang X."/>
        </authorList>
    </citation>
    <scope>NUCLEOTIDE SEQUENCE [LARGE SCALE GENOMIC DNA]</scope>
    <source>
        <strain evidence="3">s54d21</strain>
    </source>
</reference>
<gene>
    <name evidence="2" type="ORF">SYV04_34390</name>
</gene>
<dbReference type="InterPro" id="IPR018317">
    <property type="entry name" value="QueC"/>
</dbReference>
<evidence type="ECO:0000313" key="2">
    <source>
        <dbReference type="EMBL" id="MDY7231532.1"/>
    </source>
</evidence>
<dbReference type="EMBL" id="JAXIVS010000015">
    <property type="protein sequence ID" value="MDY7231532.1"/>
    <property type="molecule type" value="Genomic_DNA"/>
</dbReference>
<organism evidence="2 3">
    <name type="scientific">Hyalangium rubrum</name>
    <dbReference type="NCBI Taxonomy" id="3103134"/>
    <lineage>
        <taxon>Bacteria</taxon>
        <taxon>Pseudomonadati</taxon>
        <taxon>Myxococcota</taxon>
        <taxon>Myxococcia</taxon>
        <taxon>Myxococcales</taxon>
        <taxon>Cystobacterineae</taxon>
        <taxon>Archangiaceae</taxon>
        <taxon>Hyalangium</taxon>
    </lineage>
</organism>
<comment type="caution">
    <text evidence="2">The sequence shown here is derived from an EMBL/GenBank/DDBJ whole genome shotgun (WGS) entry which is preliminary data.</text>
</comment>
<dbReference type="SUPFAM" id="SSF52402">
    <property type="entry name" value="Adenine nucleotide alpha hydrolases-like"/>
    <property type="match status" value="1"/>
</dbReference>
<sequence>MYTPFIAFTTAQIILRGNALRVDYGLTLSRYAPLPFLDACGSCAPCQLRLKGFREAGVQDTARYLVG</sequence>
<protein>
    <submittedName>
        <fullName evidence="2">7-cyano-7-deazaguanine synthase</fullName>
        <ecNumber evidence="2">6.3.4.20</ecNumber>
    </submittedName>
</protein>
<dbReference type="EC" id="6.3.4.20" evidence="2"/>
<keyword evidence="3" id="KW-1185">Reference proteome</keyword>
<dbReference type="GO" id="GO:0016874">
    <property type="term" value="F:ligase activity"/>
    <property type="evidence" value="ECO:0007669"/>
    <property type="project" value="UniProtKB-KW"/>
</dbReference>
<dbReference type="Proteomes" id="UP001291309">
    <property type="component" value="Unassembled WGS sequence"/>
</dbReference>
<accession>A0ABU5HEG0</accession>
<evidence type="ECO:0000313" key="3">
    <source>
        <dbReference type="Proteomes" id="UP001291309"/>
    </source>
</evidence>
<evidence type="ECO:0000256" key="1">
    <source>
        <dbReference type="ARBA" id="ARBA00022785"/>
    </source>
</evidence>
<proteinExistence type="predicted"/>
<name>A0ABU5HEG0_9BACT</name>
<dbReference type="InterPro" id="IPR014729">
    <property type="entry name" value="Rossmann-like_a/b/a_fold"/>
</dbReference>